<evidence type="ECO:0000313" key="2">
    <source>
        <dbReference type="EMBL" id="PJA14519.1"/>
    </source>
</evidence>
<dbReference type="Proteomes" id="UP000228952">
    <property type="component" value="Unassembled WGS sequence"/>
</dbReference>
<sequence>MNQAGAGVPVQEREQPNQGQPMSEIPSYPGANQEQQYAPGQESASAPVIPYELPAVAAKPQSELAPIPANMDSYNPPEHVTIPQSKSPELQTNIAFETTRAGERVFVNPELGQPTYRGGVTSQQLVSKVSGYYVVQQGLISDPKSGLLQQTATSGDPTSASTWQATVLYKILQAFWNILGIS</sequence>
<dbReference type="EMBL" id="PFQB01000048">
    <property type="protein sequence ID" value="PJA14519.1"/>
    <property type="molecule type" value="Genomic_DNA"/>
</dbReference>
<name>A0A2M7W2C5_9BACT</name>
<gene>
    <name evidence="2" type="ORF">COX64_01900</name>
</gene>
<feature type="region of interest" description="Disordered" evidence="1">
    <location>
        <begin position="1"/>
        <end position="46"/>
    </location>
</feature>
<accession>A0A2M7W2C5</accession>
<feature type="compositionally biased region" description="Polar residues" evidence="1">
    <location>
        <begin position="30"/>
        <end position="44"/>
    </location>
</feature>
<evidence type="ECO:0000313" key="3">
    <source>
        <dbReference type="Proteomes" id="UP000228952"/>
    </source>
</evidence>
<evidence type="ECO:0000256" key="1">
    <source>
        <dbReference type="SAM" id="MobiDB-lite"/>
    </source>
</evidence>
<organism evidence="2 3">
    <name type="scientific">Candidatus Dojkabacteria bacterium CG_4_10_14_0_2_um_filter_Dojkabacteria_WS6_41_15</name>
    <dbReference type="NCBI Taxonomy" id="2014249"/>
    <lineage>
        <taxon>Bacteria</taxon>
        <taxon>Candidatus Dojkabacteria</taxon>
    </lineage>
</organism>
<comment type="caution">
    <text evidence="2">The sequence shown here is derived from an EMBL/GenBank/DDBJ whole genome shotgun (WGS) entry which is preliminary data.</text>
</comment>
<protein>
    <submittedName>
        <fullName evidence="2">Uncharacterized protein</fullName>
    </submittedName>
</protein>
<dbReference type="AlphaFoldDB" id="A0A2M7W2C5"/>
<reference evidence="3" key="1">
    <citation type="submission" date="2017-09" db="EMBL/GenBank/DDBJ databases">
        <title>Depth-based differentiation of microbial function through sediment-hosted aquifers and enrichment of novel symbionts in the deep terrestrial subsurface.</title>
        <authorList>
            <person name="Probst A.J."/>
            <person name="Ladd B."/>
            <person name="Jarett J.K."/>
            <person name="Geller-Mcgrath D.E."/>
            <person name="Sieber C.M.K."/>
            <person name="Emerson J.B."/>
            <person name="Anantharaman K."/>
            <person name="Thomas B.C."/>
            <person name="Malmstrom R."/>
            <person name="Stieglmeier M."/>
            <person name="Klingl A."/>
            <person name="Woyke T."/>
            <person name="Ryan C.M."/>
            <person name="Banfield J.F."/>
        </authorList>
    </citation>
    <scope>NUCLEOTIDE SEQUENCE [LARGE SCALE GENOMIC DNA]</scope>
</reference>
<proteinExistence type="predicted"/>